<dbReference type="Gene3D" id="3.40.50.1220">
    <property type="entry name" value="TPP-binding domain"/>
    <property type="match status" value="1"/>
</dbReference>
<evidence type="ECO:0000256" key="1">
    <source>
        <dbReference type="ARBA" id="ARBA00007812"/>
    </source>
</evidence>
<dbReference type="EMBL" id="BAABFO010000006">
    <property type="protein sequence ID" value="GAA4329566.1"/>
    <property type="molecule type" value="Genomic_DNA"/>
</dbReference>
<gene>
    <name evidence="7" type="ORF">GCM10023144_16540</name>
</gene>
<evidence type="ECO:0000259" key="4">
    <source>
        <dbReference type="Pfam" id="PF00205"/>
    </source>
</evidence>
<dbReference type="SUPFAM" id="SSF52518">
    <property type="entry name" value="Thiamin diphosphate-binding fold (THDP-binding)"/>
    <property type="match status" value="2"/>
</dbReference>
<dbReference type="InterPro" id="IPR029035">
    <property type="entry name" value="DHS-like_NAD/FAD-binding_dom"/>
</dbReference>
<proteinExistence type="inferred from homology"/>
<dbReference type="Pfam" id="PF02776">
    <property type="entry name" value="TPP_enzyme_N"/>
    <property type="match status" value="1"/>
</dbReference>
<dbReference type="Pfam" id="PF02775">
    <property type="entry name" value="TPP_enzyme_C"/>
    <property type="match status" value="1"/>
</dbReference>
<evidence type="ECO:0000259" key="5">
    <source>
        <dbReference type="Pfam" id="PF02775"/>
    </source>
</evidence>
<evidence type="ECO:0000256" key="2">
    <source>
        <dbReference type="ARBA" id="ARBA00023052"/>
    </source>
</evidence>
<evidence type="ECO:0000259" key="6">
    <source>
        <dbReference type="Pfam" id="PF02776"/>
    </source>
</evidence>
<dbReference type="PANTHER" id="PTHR18968">
    <property type="entry name" value="THIAMINE PYROPHOSPHATE ENZYMES"/>
    <property type="match status" value="1"/>
</dbReference>
<evidence type="ECO:0000313" key="8">
    <source>
        <dbReference type="Proteomes" id="UP001501671"/>
    </source>
</evidence>
<dbReference type="Gene3D" id="3.40.50.970">
    <property type="match status" value="2"/>
</dbReference>
<dbReference type="RefSeq" id="WP_345248200.1">
    <property type="nucleotide sequence ID" value="NZ_BAABFO010000006.1"/>
</dbReference>
<dbReference type="InterPro" id="IPR045229">
    <property type="entry name" value="TPP_enz"/>
</dbReference>
<name>A0ABP8GT75_9BURK</name>
<sequence>MSAPSTPTPRSGGRILVDALKVHGVDHAFCVPGESFLPALDALYEARDAIRTVICRQEGAAAHMAEAYGKLTGRPGVCLVTRGPGATNASIGVHTASQDSTPLVLLVGQVGTGQLGREAWQEIDVRTMFGAMAKWATQVDHIERMPEIIGRAFHVAVSGRPGPVVVALPEDVLYREAEVADTAPYRRVQPNPAPADLARLQALLAQARRPLAILGGGGWNAEGCAGIRAFAEAFRLPVCTAFRRQDLFDNTHPLYAGDLGVGVSPALARRVREADLLIAIGARLGETTTSGYTLLGVPRPAATLVHVHQDPAELGKVYEADLAINAGLPEFAQAAAALAPASAPAWRDWSDALQAEYADTLAPGPMPGPVDLGQVFTQMRRALPADAIVTNGAGNYTGWLHRFHQYRGLRTQLAPASGVMGYGMPAACAAALLHPGRKVVCVAGDGCFLMNGQELATVKQYRLPIVFVVVNNGMYGSIRMHQELHYPGRVFGTDLENPDFAALAAAYGVDGQVVERTEDFAPAFERALAAGRAALIELRTDPEAITTRATLTALRDKAMRGR</sequence>
<feature type="domain" description="Thiamine pyrophosphate enzyme N-terminal TPP-binding" evidence="6">
    <location>
        <begin position="11"/>
        <end position="125"/>
    </location>
</feature>
<dbReference type="Pfam" id="PF00205">
    <property type="entry name" value="TPP_enzyme_M"/>
    <property type="match status" value="1"/>
</dbReference>
<dbReference type="PANTHER" id="PTHR18968:SF120">
    <property type="entry name" value="ACETOLACTATE SYNTHASE LARGE SUBUNIT"/>
    <property type="match status" value="1"/>
</dbReference>
<dbReference type="CDD" id="cd00568">
    <property type="entry name" value="TPP_enzymes"/>
    <property type="match status" value="1"/>
</dbReference>
<accession>A0ABP8GT75</accession>
<dbReference type="InterPro" id="IPR012000">
    <property type="entry name" value="Thiamin_PyroP_enz_cen_dom"/>
</dbReference>
<evidence type="ECO:0000313" key="7">
    <source>
        <dbReference type="EMBL" id="GAA4329566.1"/>
    </source>
</evidence>
<evidence type="ECO:0000256" key="3">
    <source>
        <dbReference type="RuleBase" id="RU362132"/>
    </source>
</evidence>
<feature type="domain" description="Thiamine pyrophosphate enzyme central" evidence="4">
    <location>
        <begin position="198"/>
        <end position="333"/>
    </location>
</feature>
<keyword evidence="2 3" id="KW-0786">Thiamine pyrophosphate</keyword>
<reference evidence="8" key="1">
    <citation type="journal article" date="2019" name="Int. J. Syst. Evol. Microbiol.">
        <title>The Global Catalogue of Microorganisms (GCM) 10K type strain sequencing project: providing services to taxonomists for standard genome sequencing and annotation.</title>
        <authorList>
            <consortium name="The Broad Institute Genomics Platform"/>
            <consortium name="The Broad Institute Genome Sequencing Center for Infectious Disease"/>
            <person name="Wu L."/>
            <person name="Ma J."/>
        </authorList>
    </citation>
    <scope>NUCLEOTIDE SEQUENCE [LARGE SCALE GENOMIC DNA]</scope>
    <source>
        <strain evidence="8">JCM 17666</strain>
    </source>
</reference>
<dbReference type="InterPro" id="IPR012001">
    <property type="entry name" value="Thiamin_PyroP_enz_TPP-bd_dom"/>
</dbReference>
<protein>
    <submittedName>
        <fullName evidence="7">Thiamine pyrophosphate-binding protein</fullName>
    </submittedName>
</protein>
<organism evidence="7 8">
    <name type="scientific">Pigmentiphaga soli</name>
    <dbReference type="NCBI Taxonomy" id="1007095"/>
    <lineage>
        <taxon>Bacteria</taxon>
        <taxon>Pseudomonadati</taxon>
        <taxon>Pseudomonadota</taxon>
        <taxon>Betaproteobacteria</taxon>
        <taxon>Burkholderiales</taxon>
        <taxon>Alcaligenaceae</taxon>
        <taxon>Pigmentiphaga</taxon>
    </lineage>
</organism>
<dbReference type="InterPro" id="IPR011766">
    <property type="entry name" value="TPP_enzyme_TPP-bd"/>
</dbReference>
<dbReference type="Proteomes" id="UP001501671">
    <property type="component" value="Unassembled WGS sequence"/>
</dbReference>
<feature type="domain" description="Thiamine pyrophosphate enzyme TPP-binding" evidence="5">
    <location>
        <begin position="392"/>
        <end position="537"/>
    </location>
</feature>
<dbReference type="InterPro" id="IPR029061">
    <property type="entry name" value="THDP-binding"/>
</dbReference>
<comment type="caution">
    <text evidence="7">The sequence shown here is derived from an EMBL/GenBank/DDBJ whole genome shotgun (WGS) entry which is preliminary data.</text>
</comment>
<dbReference type="NCBIfam" id="NF006052">
    <property type="entry name" value="PRK08199.1"/>
    <property type="match status" value="1"/>
</dbReference>
<dbReference type="SUPFAM" id="SSF52467">
    <property type="entry name" value="DHS-like NAD/FAD-binding domain"/>
    <property type="match status" value="1"/>
</dbReference>
<comment type="similarity">
    <text evidence="1 3">Belongs to the TPP enzyme family.</text>
</comment>
<keyword evidence="8" id="KW-1185">Reference proteome</keyword>
<dbReference type="CDD" id="cd07035">
    <property type="entry name" value="TPP_PYR_POX_like"/>
    <property type="match status" value="1"/>
</dbReference>